<protein>
    <submittedName>
        <fullName evidence="1">Uncharacterized protein</fullName>
    </submittedName>
</protein>
<dbReference type="EMBL" id="VDEP01000374">
    <property type="protein sequence ID" value="KAA1093442.1"/>
    <property type="molecule type" value="Genomic_DNA"/>
</dbReference>
<reference evidence="1 2" key="1">
    <citation type="submission" date="2019-05" db="EMBL/GenBank/DDBJ databases">
        <title>Emergence of the Ug99 lineage of the wheat stem rust pathogen through somatic hybridization.</title>
        <authorList>
            <person name="Li F."/>
            <person name="Upadhyaya N.M."/>
            <person name="Sperschneider J."/>
            <person name="Matny O."/>
            <person name="Nguyen-Phuc H."/>
            <person name="Mago R."/>
            <person name="Raley C."/>
            <person name="Miller M.E."/>
            <person name="Silverstein K.A.T."/>
            <person name="Henningsen E."/>
            <person name="Hirsch C.D."/>
            <person name="Visser B."/>
            <person name="Pretorius Z.A."/>
            <person name="Steffenson B.J."/>
            <person name="Schwessinger B."/>
            <person name="Dodds P.N."/>
            <person name="Figueroa M."/>
        </authorList>
    </citation>
    <scope>NUCLEOTIDE SEQUENCE [LARGE SCALE GENOMIC DNA]</scope>
    <source>
        <strain evidence="1 2">Ug99</strain>
    </source>
</reference>
<evidence type="ECO:0000313" key="2">
    <source>
        <dbReference type="Proteomes" id="UP000325313"/>
    </source>
</evidence>
<accession>A0A5B0NXI1</accession>
<dbReference type="AlphaFoldDB" id="A0A5B0NXI1"/>
<comment type="caution">
    <text evidence="1">The sequence shown here is derived from an EMBL/GenBank/DDBJ whole genome shotgun (WGS) entry which is preliminary data.</text>
</comment>
<name>A0A5B0NXI1_PUCGR</name>
<proteinExistence type="predicted"/>
<sequence>MRLVSKVNLNRAKQKNWLKKAILENPQAGYSASARKSHFRKHWGMNQGKMKLFAKSSDKLKKHQKELKRQLQWLKKNGKNTDHIGIAIELVEESQRDISMLKGFRFLKLSNLDPKASSNKLIPFLFSDEDKLLMMKLKDFPNDLSLTIFNKALQVFAEKSLKKLSKLITEYSLQFKDPELERKSFKSLTAWHYVFDTIHFFLQNEFITQEQYRNVFQEYNMLRELIYYTSNLFQIQSAAKFDDKFIPVTKHWYWTSDKNPFSVLRSREQERVSLQRISNMLSSPDYFNTYKYIHESNPPGFYENESLQLGHQVVTDPKGFIAATQKLIHQMWLHTGILPGYIELLKKSPTDVCVSICYLLGFIERELFPGITKELIDVVSFLNSPNFGLSMEKIQDETKEVIQLLFLTSRYHMLKEIAEKYRQIKDN</sequence>
<evidence type="ECO:0000313" key="1">
    <source>
        <dbReference type="EMBL" id="KAA1093442.1"/>
    </source>
</evidence>
<dbReference type="Proteomes" id="UP000325313">
    <property type="component" value="Unassembled WGS sequence"/>
</dbReference>
<organism evidence="1 2">
    <name type="scientific">Puccinia graminis f. sp. tritici</name>
    <dbReference type="NCBI Taxonomy" id="56615"/>
    <lineage>
        <taxon>Eukaryota</taxon>
        <taxon>Fungi</taxon>
        <taxon>Dikarya</taxon>
        <taxon>Basidiomycota</taxon>
        <taxon>Pucciniomycotina</taxon>
        <taxon>Pucciniomycetes</taxon>
        <taxon>Pucciniales</taxon>
        <taxon>Pucciniaceae</taxon>
        <taxon>Puccinia</taxon>
    </lineage>
</organism>
<gene>
    <name evidence="1" type="ORF">PGTUg99_016141</name>
</gene>